<sequence length="361" mass="38606">MRRYLSSVTLVLAATHCVLSSPLPAGTGGDSEAARSVPLSTIPPSSMDKLRVPDKPNDDPNLGTTSTPPPGGTQFLDVAALSGIKGKNDATTHSAQHDNLPGITNTKTVMAISQIPGPKGAIPGRRDGSRRVEERKDASGRKVHLPEEEHRKRATVSPGVDKIKTPIYWHPINPGRKGNGTTSDGKRDGWSSPHTENSDNPLVSKNRVIPGSKVKGIKPFGNDGNDDLSNEVRRRDDEHFTPQNSAKGGSLAPPKNVVTLISVLGSGGEVRPLVNPSSETSGGGNVLAWPSWTKKKKKIPTRADDEKRSIGEPGLISQGGINFLLEMNRMEKGEKPVKDGKRALRNKEGRMARIRATPSEG</sequence>
<evidence type="ECO:0000256" key="1">
    <source>
        <dbReference type="SAM" id="MobiDB-lite"/>
    </source>
</evidence>
<feature type="compositionally biased region" description="Basic and acidic residues" evidence="1">
    <location>
        <begin position="48"/>
        <end position="58"/>
    </location>
</feature>
<evidence type="ECO:0000313" key="3">
    <source>
        <dbReference type="EMBL" id="PWN25363.1"/>
    </source>
</evidence>
<feature type="region of interest" description="Disordered" evidence="1">
    <location>
        <begin position="332"/>
        <end position="361"/>
    </location>
</feature>
<name>A0A316UN71_9BASI</name>
<dbReference type="Proteomes" id="UP000245884">
    <property type="component" value="Unassembled WGS sequence"/>
</dbReference>
<dbReference type="GeneID" id="37026631"/>
<feature type="region of interest" description="Disordered" evidence="1">
    <location>
        <begin position="21"/>
        <end position="73"/>
    </location>
</feature>
<accession>A0A316UN71</accession>
<organism evidence="3 4">
    <name type="scientific">Jaminaea rosea</name>
    <dbReference type="NCBI Taxonomy" id="1569628"/>
    <lineage>
        <taxon>Eukaryota</taxon>
        <taxon>Fungi</taxon>
        <taxon>Dikarya</taxon>
        <taxon>Basidiomycota</taxon>
        <taxon>Ustilaginomycotina</taxon>
        <taxon>Exobasidiomycetes</taxon>
        <taxon>Microstromatales</taxon>
        <taxon>Microstromatales incertae sedis</taxon>
        <taxon>Jaminaea</taxon>
    </lineage>
</organism>
<feature type="chain" id="PRO_5016255215" description="Pal1-domain-containing protein" evidence="2">
    <location>
        <begin position="21"/>
        <end position="361"/>
    </location>
</feature>
<feature type="compositionally biased region" description="Basic and acidic residues" evidence="1">
    <location>
        <begin position="332"/>
        <end position="351"/>
    </location>
</feature>
<gene>
    <name evidence="3" type="ORF">BDZ90DRAFT_228417</name>
</gene>
<feature type="region of interest" description="Disordered" evidence="1">
    <location>
        <begin position="296"/>
        <end position="315"/>
    </location>
</feature>
<keyword evidence="4" id="KW-1185">Reference proteome</keyword>
<feature type="region of interest" description="Disordered" evidence="1">
    <location>
        <begin position="114"/>
        <end position="230"/>
    </location>
</feature>
<feature type="compositionally biased region" description="Basic and acidic residues" evidence="1">
    <location>
        <begin position="301"/>
        <end position="310"/>
    </location>
</feature>
<dbReference type="AlphaFoldDB" id="A0A316UN71"/>
<dbReference type="EMBL" id="KZ819676">
    <property type="protein sequence ID" value="PWN25363.1"/>
    <property type="molecule type" value="Genomic_DNA"/>
</dbReference>
<feature type="compositionally biased region" description="Basic and acidic residues" evidence="1">
    <location>
        <begin position="124"/>
        <end position="151"/>
    </location>
</feature>
<dbReference type="RefSeq" id="XP_025359975.1">
    <property type="nucleotide sequence ID" value="XM_025504808.1"/>
</dbReference>
<evidence type="ECO:0008006" key="5">
    <source>
        <dbReference type="Google" id="ProtNLM"/>
    </source>
</evidence>
<reference evidence="3 4" key="1">
    <citation type="journal article" date="2018" name="Mol. Biol. Evol.">
        <title>Broad Genomic Sampling Reveals a Smut Pathogenic Ancestry of the Fungal Clade Ustilaginomycotina.</title>
        <authorList>
            <person name="Kijpornyongpan T."/>
            <person name="Mondo S.J."/>
            <person name="Barry K."/>
            <person name="Sandor L."/>
            <person name="Lee J."/>
            <person name="Lipzen A."/>
            <person name="Pangilinan J."/>
            <person name="LaButti K."/>
            <person name="Hainaut M."/>
            <person name="Henrissat B."/>
            <person name="Grigoriev I.V."/>
            <person name="Spatafora J.W."/>
            <person name="Aime M.C."/>
        </authorList>
    </citation>
    <scope>NUCLEOTIDE SEQUENCE [LARGE SCALE GENOMIC DNA]</scope>
    <source>
        <strain evidence="3 4">MCA 5214</strain>
    </source>
</reference>
<feature type="signal peptide" evidence="2">
    <location>
        <begin position="1"/>
        <end position="20"/>
    </location>
</feature>
<keyword evidence="2" id="KW-0732">Signal</keyword>
<feature type="compositionally biased region" description="Polar residues" evidence="1">
    <location>
        <begin position="192"/>
        <end position="203"/>
    </location>
</feature>
<evidence type="ECO:0000256" key="2">
    <source>
        <dbReference type="SAM" id="SignalP"/>
    </source>
</evidence>
<proteinExistence type="predicted"/>
<evidence type="ECO:0000313" key="4">
    <source>
        <dbReference type="Proteomes" id="UP000245884"/>
    </source>
</evidence>
<protein>
    <recommendedName>
        <fullName evidence="5">Pal1-domain-containing protein</fullName>
    </recommendedName>
</protein>